<comment type="caution">
    <text evidence="2">The sequence shown here is derived from an EMBL/GenBank/DDBJ whole genome shotgun (WGS) entry which is preliminary data.</text>
</comment>
<sequence length="238" mass="25474">MSAPPKTSRFKKIFLTSKSKSQEKEDAGKWEAFSTSARAEASPPTSPNEKKKTKKIKRFGSWRSKKKPSCESFSFSDGGEQLDFTSSQIVVRNSMKLSGVTSVFSYTAIWNLCKVVTYRLKHSDLKVVTLNPIATPGPLSKDLNSIAATPEPLSKDLNSIAATHGPLNKDLNSIAATHGPLSKDLISIAATHGPLSKDLNSIAATHGPLSKDLISITATHGLLSKDINSIAATPGLLS</sequence>
<dbReference type="AlphaFoldDB" id="A0AAD5FGX3"/>
<proteinExistence type="predicted"/>
<keyword evidence="3" id="KW-1185">Reference proteome</keyword>
<feature type="region of interest" description="Disordered" evidence="1">
    <location>
        <begin position="1"/>
        <end position="58"/>
    </location>
</feature>
<dbReference type="EMBL" id="MU551730">
    <property type="protein sequence ID" value="KAI5616420.1"/>
    <property type="molecule type" value="Genomic_DNA"/>
</dbReference>
<protein>
    <submittedName>
        <fullName evidence="2">Uncharacterized protein</fullName>
    </submittedName>
</protein>
<reference evidence="2" key="1">
    <citation type="submission" date="2018-07" db="EMBL/GenBank/DDBJ databases">
        <title>Comparative genomics of catfishes provides insights into carnivory and benthic adaptation.</title>
        <authorList>
            <person name="Zhang Y."/>
            <person name="Wang D."/>
            <person name="Peng Z."/>
            <person name="Zheng S."/>
            <person name="Shao F."/>
            <person name="Tao W."/>
        </authorList>
    </citation>
    <scope>NUCLEOTIDE SEQUENCE</scope>
    <source>
        <strain evidence="2">Chongqing</strain>
    </source>
</reference>
<feature type="compositionally biased region" description="Basic and acidic residues" evidence="1">
    <location>
        <begin position="20"/>
        <end position="29"/>
    </location>
</feature>
<accession>A0AAD5FGX3</accession>
<organism evidence="2 3">
    <name type="scientific">Silurus asotus</name>
    <name type="common">Amur catfish</name>
    <name type="synonym">Parasilurus asotus</name>
    <dbReference type="NCBI Taxonomy" id="30991"/>
    <lineage>
        <taxon>Eukaryota</taxon>
        <taxon>Metazoa</taxon>
        <taxon>Chordata</taxon>
        <taxon>Craniata</taxon>
        <taxon>Vertebrata</taxon>
        <taxon>Euteleostomi</taxon>
        <taxon>Actinopterygii</taxon>
        <taxon>Neopterygii</taxon>
        <taxon>Teleostei</taxon>
        <taxon>Ostariophysi</taxon>
        <taxon>Siluriformes</taxon>
        <taxon>Siluridae</taxon>
        <taxon>Silurus</taxon>
    </lineage>
</organism>
<evidence type="ECO:0000313" key="2">
    <source>
        <dbReference type="EMBL" id="KAI5616420.1"/>
    </source>
</evidence>
<evidence type="ECO:0000313" key="3">
    <source>
        <dbReference type="Proteomes" id="UP001205998"/>
    </source>
</evidence>
<gene>
    <name evidence="2" type="ORF">C0J50_24022</name>
</gene>
<evidence type="ECO:0000256" key="1">
    <source>
        <dbReference type="SAM" id="MobiDB-lite"/>
    </source>
</evidence>
<name>A0AAD5FGX3_SILAS</name>
<dbReference type="Proteomes" id="UP001205998">
    <property type="component" value="Unassembled WGS sequence"/>
</dbReference>